<keyword evidence="2" id="KW-1185">Reference proteome</keyword>
<sequence length="473" mass="52650">MTDHPPLAAVVWPAGQKSLLLRILVEGGVLPRAVLRASAEGAGRLIVETESFPEAVVNRFEAAVAAGKAEDSAAGFYRFASVFFSRLADFRQAWAPAGGDETHLLVARGDLRAAPEIWMRRVLAFLDPSGVPAEEEVRALVQVADQVLKSEPPPDLTAFRHYEADRFAKLERVSLRRDVVQDVFRKFMGRDLDEHGILHFQALASVTRLGEALAKTPEFARRKQRWAASSAERTIIHLHVPKTAGTSLNAILSSNWPAGSILEAHTGDLEPLESLSQEERRKLRVIRGHLQYGLHTMLPQDVVYLCVLRRPGPRIFSFYRYVQRMTTHPLHDVVVQQNLGFGGFLSLAAGQRPDLRNEIDNGQMRRIAGHLTAGAIPRIETFQTAVQHLFAPNMIFGLTEHFSLFLAKLAEQNLLHLPFEMEQNVAPPGPDYASAVAGLTPEERAVHDDFCSWDEELYSMCKTFLFGPSTSED</sequence>
<protein>
    <recommendedName>
        <fullName evidence="3">Sulfotransferase family protein</fullName>
    </recommendedName>
</protein>
<evidence type="ECO:0000313" key="2">
    <source>
        <dbReference type="Proteomes" id="UP000826300"/>
    </source>
</evidence>
<dbReference type="KEGG" id="nsm:JO391_21185"/>
<geneLocation type="plasmid" evidence="1 2">
    <name>unnamed3</name>
</geneLocation>
<dbReference type="RefSeq" id="WP_220664816.1">
    <property type="nucleotide sequence ID" value="NZ_CP069373.1"/>
</dbReference>
<dbReference type="InterPro" id="IPR027417">
    <property type="entry name" value="P-loop_NTPase"/>
</dbReference>
<keyword evidence="1" id="KW-0614">Plasmid</keyword>
<dbReference type="Proteomes" id="UP000826300">
    <property type="component" value="Plasmid unnamed3"/>
</dbReference>
<reference evidence="1" key="1">
    <citation type="submission" date="2021-02" db="EMBL/GenBank/DDBJ databases">
        <title>Rhodobacter shimadae sp. nov., an aerobic anoxygenic phototrophic bacterium isolated from a hot spring.</title>
        <authorList>
            <person name="Muramatsu S."/>
            <person name="Haruta S."/>
            <person name="Hirose S."/>
            <person name="Hanada S."/>
        </authorList>
    </citation>
    <scope>NUCLEOTIDE SEQUENCE</scope>
    <source>
        <strain evidence="1">N10</strain>
        <plasmid evidence="1">unnamed3</plasmid>
    </source>
</reference>
<proteinExistence type="predicted"/>
<dbReference type="SUPFAM" id="SSF52540">
    <property type="entry name" value="P-loop containing nucleoside triphosphate hydrolases"/>
    <property type="match status" value="1"/>
</dbReference>
<name>A0A8G1EF72_9RHOB</name>
<gene>
    <name evidence="1" type="ORF">JO391_21185</name>
</gene>
<dbReference type="EMBL" id="CP069373">
    <property type="protein sequence ID" value="QYZ72253.1"/>
    <property type="molecule type" value="Genomic_DNA"/>
</dbReference>
<dbReference type="Gene3D" id="3.40.50.300">
    <property type="entry name" value="P-loop containing nucleotide triphosphate hydrolases"/>
    <property type="match status" value="1"/>
</dbReference>
<evidence type="ECO:0000313" key="1">
    <source>
        <dbReference type="EMBL" id="QYZ72253.1"/>
    </source>
</evidence>
<accession>A0A8G1EF72</accession>
<dbReference type="AlphaFoldDB" id="A0A8G1EF72"/>
<organism evidence="1 2">
    <name type="scientific">Neotabrizicola shimadae</name>
    <dbReference type="NCBI Taxonomy" id="2807096"/>
    <lineage>
        <taxon>Bacteria</taxon>
        <taxon>Pseudomonadati</taxon>
        <taxon>Pseudomonadota</taxon>
        <taxon>Alphaproteobacteria</taxon>
        <taxon>Rhodobacterales</taxon>
        <taxon>Paracoccaceae</taxon>
        <taxon>Neotabrizicola</taxon>
    </lineage>
</organism>
<evidence type="ECO:0008006" key="3">
    <source>
        <dbReference type="Google" id="ProtNLM"/>
    </source>
</evidence>